<evidence type="ECO:0000313" key="2">
    <source>
        <dbReference type="EMBL" id="HJA71308.1"/>
    </source>
</evidence>
<name>A0A9D2HJC9_9FIRM</name>
<dbReference type="InterPro" id="IPR011009">
    <property type="entry name" value="Kinase-like_dom_sf"/>
</dbReference>
<gene>
    <name evidence="2" type="ORF">IAA07_06960</name>
</gene>
<dbReference type="Gene3D" id="1.10.510.10">
    <property type="entry name" value="Transferase(Phosphotransferase) domain 1"/>
    <property type="match status" value="1"/>
</dbReference>
<reference evidence="2" key="1">
    <citation type="journal article" date="2021" name="PeerJ">
        <title>Extensive microbial diversity within the chicken gut microbiome revealed by metagenomics and culture.</title>
        <authorList>
            <person name="Gilroy R."/>
            <person name="Ravi A."/>
            <person name="Getino M."/>
            <person name="Pursley I."/>
            <person name="Horton D.L."/>
            <person name="Alikhan N.F."/>
            <person name="Baker D."/>
            <person name="Gharbi K."/>
            <person name="Hall N."/>
            <person name="Watson M."/>
            <person name="Adriaenssens E.M."/>
            <person name="Foster-Nyarko E."/>
            <person name="Jarju S."/>
            <person name="Secka A."/>
            <person name="Antonio M."/>
            <person name="Oren A."/>
            <person name="Chaudhuri R.R."/>
            <person name="La Ragione R."/>
            <person name="Hildebrand F."/>
            <person name="Pallen M.J."/>
        </authorList>
    </citation>
    <scope>NUCLEOTIDE SEQUENCE</scope>
    <source>
        <strain evidence="2">CHK178-16964</strain>
    </source>
</reference>
<sequence length="474" mass="54096">MAETIRKKINKIYVDDVEIPKGNFAFLYDATGDEDFFQDALEMEKGYRLNYKDAMHKGREVLERFCQIEIEKKRVRENPGTSKRLLLQREMNKIKYGDGSYKLLAEELLKDSGKDYSRAIHIAFQSEISQKEPKRGWLSDMIWDFYACTSKCSHVDFSTPPRYRPTEPNCYRVLRTLYYILSVYYGMGSGFVRDRIPVEDWYHLLSEEIDQLKLPHMDREGKPGSNLYMVRETDKGLEFAIQLTDERKKAGTEQKRTKETILSLDKNITDSSNILKATVLKREDDLEYPISVFPSRPMPLTPEFLGSLDGKSRLEIATGISAAIASLHRSKPPIYHRNICPAAFVACQTEKGYKVVLFRLGLIKDMTGQMGETVNGLVAEAAAEEENRDFVAPEALSYDASVTDAWKYADIYSTGKLCLYVLNGGVLPEEGKETELLEETGISEGVCSLLQQMTDLQPEKRPSVRKLQGELEEL</sequence>
<evidence type="ECO:0000259" key="1">
    <source>
        <dbReference type="PROSITE" id="PS50011"/>
    </source>
</evidence>
<dbReference type="PROSITE" id="PS50011">
    <property type="entry name" value="PROTEIN_KINASE_DOM"/>
    <property type="match status" value="1"/>
</dbReference>
<feature type="domain" description="Protein kinase" evidence="1">
    <location>
        <begin position="212"/>
        <end position="474"/>
    </location>
</feature>
<organism evidence="2 3">
    <name type="scientific">Candidatus Lachnoclostridium stercoravium</name>
    <dbReference type="NCBI Taxonomy" id="2838633"/>
    <lineage>
        <taxon>Bacteria</taxon>
        <taxon>Bacillati</taxon>
        <taxon>Bacillota</taxon>
        <taxon>Clostridia</taxon>
        <taxon>Lachnospirales</taxon>
        <taxon>Lachnospiraceae</taxon>
    </lineage>
</organism>
<reference evidence="2" key="2">
    <citation type="submission" date="2021-04" db="EMBL/GenBank/DDBJ databases">
        <authorList>
            <person name="Gilroy R."/>
        </authorList>
    </citation>
    <scope>NUCLEOTIDE SEQUENCE</scope>
    <source>
        <strain evidence="2">CHK178-16964</strain>
    </source>
</reference>
<protein>
    <recommendedName>
        <fullName evidence="1">Protein kinase domain-containing protein</fullName>
    </recommendedName>
</protein>
<dbReference type="EMBL" id="DWZA01000060">
    <property type="protein sequence ID" value="HJA71308.1"/>
    <property type="molecule type" value="Genomic_DNA"/>
</dbReference>
<accession>A0A9D2HJC9</accession>
<dbReference type="SUPFAM" id="SSF56112">
    <property type="entry name" value="Protein kinase-like (PK-like)"/>
    <property type="match status" value="1"/>
</dbReference>
<dbReference type="InterPro" id="IPR000719">
    <property type="entry name" value="Prot_kinase_dom"/>
</dbReference>
<evidence type="ECO:0000313" key="3">
    <source>
        <dbReference type="Proteomes" id="UP000823900"/>
    </source>
</evidence>
<dbReference type="Proteomes" id="UP000823900">
    <property type="component" value="Unassembled WGS sequence"/>
</dbReference>
<dbReference type="GO" id="GO:0005524">
    <property type="term" value="F:ATP binding"/>
    <property type="evidence" value="ECO:0007669"/>
    <property type="project" value="InterPro"/>
</dbReference>
<proteinExistence type="predicted"/>
<dbReference type="AlphaFoldDB" id="A0A9D2HJC9"/>
<comment type="caution">
    <text evidence="2">The sequence shown here is derived from an EMBL/GenBank/DDBJ whole genome shotgun (WGS) entry which is preliminary data.</text>
</comment>
<dbReference type="GO" id="GO:0004672">
    <property type="term" value="F:protein kinase activity"/>
    <property type="evidence" value="ECO:0007669"/>
    <property type="project" value="InterPro"/>
</dbReference>